<feature type="coiled-coil region" evidence="8">
    <location>
        <begin position="411"/>
        <end position="438"/>
    </location>
</feature>
<keyword evidence="8" id="KW-0175">Coiled coil</keyword>
<gene>
    <name evidence="10" type="ORF">HCDG_03703</name>
</gene>
<organism evidence="10 11">
    <name type="scientific">Ajellomyces capsulatus (strain H143)</name>
    <name type="common">Darling's disease fungus</name>
    <name type="synonym">Histoplasma capsulatum</name>
    <dbReference type="NCBI Taxonomy" id="544712"/>
    <lineage>
        <taxon>Eukaryota</taxon>
        <taxon>Fungi</taxon>
        <taxon>Dikarya</taxon>
        <taxon>Ascomycota</taxon>
        <taxon>Pezizomycotina</taxon>
        <taxon>Eurotiomycetes</taxon>
        <taxon>Eurotiomycetidae</taxon>
        <taxon>Onygenales</taxon>
        <taxon>Ajellomycetaceae</taxon>
        <taxon>Histoplasma</taxon>
    </lineage>
</organism>
<dbReference type="GO" id="GO:0000776">
    <property type="term" value="C:kinetochore"/>
    <property type="evidence" value="ECO:0007669"/>
    <property type="project" value="TreeGrafter"/>
</dbReference>
<feature type="coiled-coil region" evidence="8">
    <location>
        <begin position="615"/>
        <end position="671"/>
    </location>
</feature>
<dbReference type="InterPro" id="IPR008672">
    <property type="entry name" value="Mad1"/>
</dbReference>
<evidence type="ECO:0000256" key="8">
    <source>
        <dbReference type="SAM" id="Coils"/>
    </source>
</evidence>
<evidence type="ECO:0000256" key="9">
    <source>
        <dbReference type="SAM" id="MobiDB-lite"/>
    </source>
</evidence>
<keyword evidence="7" id="KW-0131">Cell cycle</keyword>
<proteinExistence type="inferred from homology"/>
<evidence type="ECO:0000256" key="4">
    <source>
        <dbReference type="ARBA" id="ARBA00022618"/>
    </source>
</evidence>
<protein>
    <recommendedName>
        <fullName evidence="3">Spindle assembly checkpoint component MAD1</fullName>
    </recommendedName>
</protein>
<accession>C6HCF4</accession>
<comment type="subcellular location">
    <subcellularLocation>
        <location evidence="1">Nucleus</location>
    </subcellularLocation>
</comment>
<dbReference type="Gene3D" id="1.20.5.170">
    <property type="match status" value="1"/>
</dbReference>
<dbReference type="GO" id="GO:0007094">
    <property type="term" value="P:mitotic spindle assembly checkpoint signaling"/>
    <property type="evidence" value="ECO:0007669"/>
    <property type="project" value="InterPro"/>
</dbReference>
<feature type="region of interest" description="Disordered" evidence="9">
    <location>
        <begin position="712"/>
        <end position="735"/>
    </location>
</feature>
<dbReference type="Gene3D" id="3.30.457.60">
    <property type="match status" value="1"/>
</dbReference>
<keyword evidence="5" id="KW-0498">Mitosis</keyword>
<keyword evidence="4" id="KW-0132">Cell division</keyword>
<name>C6HCF4_AJECH</name>
<reference evidence="11" key="1">
    <citation type="submission" date="2009-05" db="EMBL/GenBank/DDBJ databases">
        <title>The genome sequence of Ajellomyces capsulatus strain H143.</title>
        <authorList>
            <person name="Champion M."/>
            <person name="Cuomo C.A."/>
            <person name="Ma L.-J."/>
            <person name="Henn M.R."/>
            <person name="Sil A."/>
            <person name="Goldman B."/>
            <person name="Young S.K."/>
            <person name="Kodira C.D."/>
            <person name="Zeng Q."/>
            <person name="Koehrsen M."/>
            <person name="Alvarado L."/>
            <person name="Berlin A.M."/>
            <person name="Borenstein D."/>
            <person name="Chen Z."/>
            <person name="Engels R."/>
            <person name="Freedman E."/>
            <person name="Gellesch M."/>
            <person name="Goldberg J."/>
            <person name="Griggs A."/>
            <person name="Gujja S."/>
            <person name="Heiman D.I."/>
            <person name="Hepburn T.A."/>
            <person name="Howarth C."/>
            <person name="Jen D."/>
            <person name="Larson L."/>
            <person name="Lewis B."/>
            <person name="Mehta T."/>
            <person name="Park D."/>
            <person name="Pearson M."/>
            <person name="Roberts A."/>
            <person name="Saif S."/>
            <person name="Shea T.D."/>
            <person name="Shenoy N."/>
            <person name="Sisk P."/>
            <person name="Stolte C."/>
            <person name="Sykes S."/>
            <person name="Walk T."/>
            <person name="White J."/>
            <person name="Yandava C."/>
            <person name="Klein B."/>
            <person name="McEwen J.G."/>
            <person name="Puccia R."/>
            <person name="Goldman G.H."/>
            <person name="Felipe M.S."/>
            <person name="Nino-Vega G."/>
            <person name="San-Blas G."/>
            <person name="Taylor J.W."/>
            <person name="Mendoza L."/>
            <person name="Galagan J.E."/>
            <person name="Nusbaum C."/>
            <person name="Birren B.W."/>
        </authorList>
    </citation>
    <scope>NUCLEOTIDE SEQUENCE [LARGE SCALE GENOMIC DNA]</scope>
    <source>
        <strain evidence="11">H143</strain>
    </source>
</reference>
<dbReference type="EMBL" id="GG692422">
    <property type="protein sequence ID" value="EER42243.1"/>
    <property type="molecule type" value="Genomic_DNA"/>
</dbReference>
<dbReference type="GO" id="GO:0072686">
    <property type="term" value="C:mitotic spindle"/>
    <property type="evidence" value="ECO:0007669"/>
    <property type="project" value="TreeGrafter"/>
</dbReference>
<dbReference type="OMA" id="YKLDFMP"/>
<dbReference type="AlphaFoldDB" id="C6HCF4"/>
<dbReference type="Gene3D" id="6.10.250.90">
    <property type="match status" value="1"/>
</dbReference>
<dbReference type="HOGENOM" id="CLU_010064_1_0_1"/>
<dbReference type="GO" id="GO:0005635">
    <property type="term" value="C:nuclear envelope"/>
    <property type="evidence" value="ECO:0007669"/>
    <property type="project" value="TreeGrafter"/>
</dbReference>
<dbReference type="PANTHER" id="PTHR23168:SF0">
    <property type="entry name" value="MITOTIC SPINDLE ASSEMBLY CHECKPOINT PROTEIN MAD1"/>
    <property type="match status" value="1"/>
</dbReference>
<feature type="region of interest" description="Disordered" evidence="9">
    <location>
        <begin position="513"/>
        <end position="547"/>
    </location>
</feature>
<dbReference type="Proteomes" id="UP000002624">
    <property type="component" value="Unassembled WGS sequence"/>
</dbReference>
<dbReference type="Pfam" id="PF05557">
    <property type="entry name" value="MAD"/>
    <property type="match status" value="1"/>
</dbReference>
<dbReference type="PANTHER" id="PTHR23168">
    <property type="entry name" value="MITOTIC SPINDLE ASSEMBLY CHECKPOINT PROTEIN MAD1 MITOTIC ARREST DEFICIENT-LIKE PROTEIN 1"/>
    <property type="match status" value="1"/>
</dbReference>
<feature type="coiled-coil region" evidence="8">
    <location>
        <begin position="162"/>
        <end position="267"/>
    </location>
</feature>
<dbReference type="STRING" id="544712.C6HCF4"/>
<dbReference type="eggNOG" id="KOG4593">
    <property type="taxonomic scope" value="Eukaryota"/>
</dbReference>
<dbReference type="VEuPathDB" id="FungiDB:HCDG_03703"/>
<feature type="compositionally biased region" description="Basic and acidic residues" evidence="9">
    <location>
        <begin position="513"/>
        <end position="525"/>
    </location>
</feature>
<evidence type="ECO:0000256" key="2">
    <source>
        <dbReference type="ARBA" id="ARBA00008029"/>
    </source>
</evidence>
<comment type="similarity">
    <text evidence="2">Belongs to the MAD1 family.</text>
</comment>
<feature type="region of interest" description="Disordered" evidence="9">
    <location>
        <begin position="84"/>
        <end position="117"/>
    </location>
</feature>
<evidence type="ECO:0000256" key="1">
    <source>
        <dbReference type="ARBA" id="ARBA00004123"/>
    </source>
</evidence>
<evidence type="ECO:0000313" key="11">
    <source>
        <dbReference type="Proteomes" id="UP000002624"/>
    </source>
</evidence>
<dbReference type="FunFam" id="1.20.5.170:FF:000074">
    <property type="entry name" value="Spindle assembly checkpoint component"/>
    <property type="match status" value="1"/>
</dbReference>
<feature type="coiled-coil region" evidence="8">
    <location>
        <begin position="295"/>
        <end position="370"/>
    </location>
</feature>
<evidence type="ECO:0000256" key="3">
    <source>
        <dbReference type="ARBA" id="ARBA00022019"/>
    </source>
</evidence>
<evidence type="ECO:0000256" key="6">
    <source>
        <dbReference type="ARBA" id="ARBA00023242"/>
    </source>
</evidence>
<sequence>MVWLVPVHDVALHLYPVSAMIRQSERLFQGSFLLRTKGTSDPWKEGQLSNFFGYAGLTIKMNTSRFNTTQPSYDFIAGASSPSLSSASGGGGGGSGNASFRQSILSGKPPKPDTGNEELRVQISTLRYELDNLKQERDLTALHHEKGLRELQIRADADFRRAQAAESTSNKAQHKIEALATELKTVQESTINEKAAFDKQIRSLEDHNRSLQEEIADAQSQLSDQERQFKHQINELDAIRSSLQKTLDEVQTDLHRTKESLQIVQDKLTQREADAGALESENIRLKSEGADSETLNVLKRELSEQLAYVKRLEAELRPLRKSQKNVEVVEEQKKALENRLHLMEEVEVELRNVQIQNQVLEDERRSWTNLLQPDGQDPEFESPEEVARALVQARIENASLLNKVGTIQTEVAEKAELVQNLETEKLNLQKEIAKLRAGGSVGNNFDSRAKTRLERQRTLAMREVEYLRAQLKTFDTEETTMNPDESNLDQQKSDHIAHLENLLSEHREELHKLHEELSKQEKPPAEDPNAPRGTKRPLSPADSDAENERLAVLTRKNRTLQDSLSKAEQSIELRTRELDAVKSHLSTLQAQSRTRILELRSNPTAEAEKVKLSTLAVLRAENRDLLAQLRNERSNVKVVPVSTIESKELELREMEKTVAEKEKRMRRLKEIWTAKSSEFREAVASVLGYKLDFLPNGRVRVTSMFHLSPAYRHGDRDASPDARGPGSMGDGEENSIIFDGENGTMKISGGPNSLFAMEIRSLIKFWVEERKDIPCFLAAMTLDFYDKTTRAARV</sequence>
<evidence type="ECO:0000313" key="10">
    <source>
        <dbReference type="EMBL" id="EER42243.1"/>
    </source>
</evidence>
<dbReference type="OrthoDB" id="331602at2759"/>
<dbReference type="GO" id="GO:0051315">
    <property type="term" value="P:attachment of mitotic spindle microtubules to kinetochore"/>
    <property type="evidence" value="ECO:0007669"/>
    <property type="project" value="TreeGrafter"/>
</dbReference>
<keyword evidence="6" id="KW-0539">Nucleus</keyword>
<dbReference type="GO" id="GO:0051301">
    <property type="term" value="P:cell division"/>
    <property type="evidence" value="ECO:0007669"/>
    <property type="project" value="UniProtKB-KW"/>
</dbReference>
<evidence type="ECO:0000256" key="7">
    <source>
        <dbReference type="ARBA" id="ARBA00023306"/>
    </source>
</evidence>
<evidence type="ECO:0000256" key="5">
    <source>
        <dbReference type="ARBA" id="ARBA00022776"/>
    </source>
</evidence>